<dbReference type="SUPFAM" id="SSF55729">
    <property type="entry name" value="Acyl-CoA N-acyltransferases (Nat)"/>
    <property type="match status" value="1"/>
</dbReference>
<proteinExistence type="inferred from homology"/>
<dbReference type="Gene3D" id="3.40.630.30">
    <property type="match status" value="1"/>
</dbReference>
<feature type="domain" description="N-acetyltransferase" evidence="4">
    <location>
        <begin position="10"/>
        <end position="171"/>
    </location>
</feature>
<name>A0ABV7XDH7_9SPHN</name>
<evidence type="ECO:0000256" key="1">
    <source>
        <dbReference type="ARBA" id="ARBA00022679"/>
    </source>
</evidence>
<evidence type="ECO:0000313" key="5">
    <source>
        <dbReference type="EMBL" id="MFC3714235.1"/>
    </source>
</evidence>
<dbReference type="InterPro" id="IPR051531">
    <property type="entry name" value="N-acetyltransferase"/>
</dbReference>
<dbReference type="PROSITE" id="PS51186">
    <property type="entry name" value="GNAT"/>
    <property type="match status" value="1"/>
</dbReference>
<dbReference type="InterPro" id="IPR016181">
    <property type="entry name" value="Acyl_CoA_acyltransferase"/>
</dbReference>
<evidence type="ECO:0000259" key="4">
    <source>
        <dbReference type="PROSITE" id="PS51186"/>
    </source>
</evidence>
<comment type="similarity">
    <text evidence="3">Belongs to the acetyltransferase family. RimJ subfamily.</text>
</comment>
<keyword evidence="2 5" id="KW-0012">Acyltransferase</keyword>
<dbReference type="EMBL" id="JBHRXV010000012">
    <property type="protein sequence ID" value="MFC3714235.1"/>
    <property type="molecule type" value="Genomic_DNA"/>
</dbReference>
<organism evidence="5 6">
    <name type="scientific">Sphingoaurantiacus capsulatus</name>
    <dbReference type="NCBI Taxonomy" id="1771310"/>
    <lineage>
        <taxon>Bacteria</taxon>
        <taxon>Pseudomonadati</taxon>
        <taxon>Pseudomonadota</taxon>
        <taxon>Alphaproteobacteria</taxon>
        <taxon>Sphingomonadales</taxon>
        <taxon>Sphingosinicellaceae</taxon>
        <taxon>Sphingoaurantiacus</taxon>
    </lineage>
</organism>
<evidence type="ECO:0000256" key="2">
    <source>
        <dbReference type="ARBA" id="ARBA00023315"/>
    </source>
</evidence>
<dbReference type="PANTHER" id="PTHR43792">
    <property type="entry name" value="GNAT FAMILY, PUTATIVE (AFU_ORTHOLOGUE AFUA_3G00765)-RELATED-RELATED"/>
    <property type="match status" value="1"/>
</dbReference>
<dbReference type="PANTHER" id="PTHR43792:SF8">
    <property type="entry name" value="[RIBOSOMAL PROTEIN US5]-ALANINE N-ACETYLTRANSFERASE"/>
    <property type="match status" value="1"/>
</dbReference>
<dbReference type="Pfam" id="PF13302">
    <property type="entry name" value="Acetyltransf_3"/>
    <property type="match status" value="1"/>
</dbReference>
<reference evidence="6" key="1">
    <citation type="journal article" date="2019" name="Int. J. Syst. Evol. Microbiol.">
        <title>The Global Catalogue of Microorganisms (GCM) 10K type strain sequencing project: providing services to taxonomists for standard genome sequencing and annotation.</title>
        <authorList>
            <consortium name="The Broad Institute Genomics Platform"/>
            <consortium name="The Broad Institute Genome Sequencing Center for Infectious Disease"/>
            <person name="Wu L."/>
            <person name="Ma J."/>
        </authorList>
    </citation>
    <scope>NUCLEOTIDE SEQUENCE [LARGE SCALE GENOMIC DNA]</scope>
    <source>
        <strain evidence="6">KCTC 42644</strain>
    </source>
</reference>
<dbReference type="RefSeq" id="WP_380863527.1">
    <property type="nucleotide sequence ID" value="NZ_JBHRXV010000012.1"/>
</dbReference>
<protein>
    <submittedName>
        <fullName evidence="5">GNAT family N-acetyltransferase</fullName>
        <ecNumber evidence="5">2.3.-.-</ecNumber>
    </submittedName>
</protein>
<accession>A0ABV7XDH7</accession>
<dbReference type="GO" id="GO:0016746">
    <property type="term" value="F:acyltransferase activity"/>
    <property type="evidence" value="ECO:0007669"/>
    <property type="project" value="UniProtKB-KW"/>
</dbReference>
<evidence type="ECO:0000313" key="6">
    <source>
        <dbReference type="Proteomes" id="UP001595615"/>
    </source>
</evidence>
<comment type="caution">
    <text evidence="5">The sequence shown here is derived from an EMBL/GenBank/DDBJ whole genome shotgun (WGS) entry which is preliminary data.</text>
</comment>
<sequence length="193" mass="20572">MTMTVETRRLALRPVEAQDAAATARLMTPLVAGELISWPSPMTAAQAAERIERSAAGLVAADSADLAILDRRSGALLGWIGAAVIGGERRLGTLGYWLGEDFHDQGYMTEAARAAVPWFAQALRLDAIEACIHPHNFASQAIVEGLGFQLKGRRRIFADTRGAEEDFITFAVPSAVLCAAAARRANRKAAAIG</sequence>
<gene>
    <name evidence="5" type="ORF">ACFOMD_16830</name>
</gene>
<keyword evidence="1 5" id="KW-0808">Transferase</keyword>
<dbReference type="InterPro" id="IPR000182">
    <property type="entry name" value="GNAT_dom"/>
</dbReference>
<keyword evidence="6" id="KW-1185">Reference proteome</keyword>
<evidence type="ECO:0000256" key="3">
    <source>
        <dbReference type="ARBA" id="ARBA00038502"/>
    </source>
</evidence>
<dbReference type="EC" id="2.3.-.-" evidence="5"/>
<dbReference type="Proteomes" id="UP001595615">
    <property type="component" value="Unassembled WGS sequence"/>
</dbReference>